<dbReference type="KEGG" id="ttn:TTX_0844"/>
<accession>G4RPK4</accession>
<keyword evidence="1" id="KW-0812">Transmembrane</keyword>
<feature type="transmembrane region" description="Helical" evidence="1">
    <location>
        <begin position="39"/>
        <end position="59"/>
    </location>
</feature>
<dbReference type="PATRIC" id="fig|768679.9.peg.853"/>
<keyword evidence="1" id="KW-1133">Transmembrane helix</keyword>
<feature type="transmembrane region" description="Helical" evidence="1">
    <location>
        <begin position="7"/>
        <end position="27"/>
    </location>
</feature>
<evidence type="ECO:0008006" key="4">
    <source>
        <dbReference type="Google" id="ProtNLM"/>
    </source>
</evidence>
<evidence type="ECO:0000313" key="3">
    <source>
        <dbReference type="Proteomes" id="UP000002654"/>
    </source>
</evidence>
<dbReference type="PaxDb" id="768679-TTX_0844"/>
<dbReference type="GeneID" id="11261737"/>
<evidence type="ECO:0000256" key="1">
    <source>
        <dbReference type="SAM" id="Phobius"/>
    </source>
</evidence>
<proteinExistence type="predicted"/>
<dbReference type="AlphaFoldDB" id="G4RPK4"/>
<reference evidence="2 3" key="1">
    <citation type="journal article" date="2011" name="PLoS ONE">
        <title>The complete genome sequence of Thermoproteus tenax: a physiologically versatile member of the Crenarchaeota.</title>
        <authorList>
            <person name="Siebers B."/>
            <person name="Zaparty M."/>
            <person name="Raddatz G."/>
            <person name="Tjaden B."/>
            <person name="Albers S.V."/>
            <person name="Bell S.D."/>
            <person name="Blombach F."/>
            <person name="Kletzin A."/>
            <person name="Kyrpides N."/>
            <person name="Lanz C."/>
            <person name="Plagens A."/>
            <person name="Rampp M."/>
            <person name="Rosinus A."/>
            <person name="von Jan M."/>
            <person name="Makarova K.S."/>
            <person name="Klenk H.P."/>
            <person name="Schuster S.C."/>
            <person name="Hensel R."/>
        </authorList>
    </citation>
    <scope>NUCLEOTIDE SEQUENCE [LARGE SCALE GENOMIC DNA]</scope>
    <source>
        <strain evidence="3">ATCC 35583 / DSM 2078 / JCM 9277 / NBRC 100435 / Kra 1</strain>
    </source>
</reference>
<keyword evidence="3" id="KW-1185">Reference proteome</keyword>
<evidence type="ECO:0000313" key="2">
    <source>
        <dbReference type="EMBL" id="CCC81499.1"/>
    </source>
</evidence>
<sequence>MDIKNLLKIILLIIVPWIFIVFLAPLYNRTYPEIGGWPFLWWYLFAWIFIQPILTYIVYKLIDKDSKL</sequence>
<gene>
    <name evidence="2" type="ordered locus">TTX_0844</name>
</gene>
<dbReference type="RefSeq" id="WP_014126755.1">
    <property type="nucleotide sequence ID" value="NC_016070.1"/>
</dbReference>
<protein>
    <recommendedName>
        <fullName evidence="4">DUF3311 domain-containing protein</fullName>
    </recommendedName>
</protein>
<organism evidence="2 3">
    <name type="scientific">Thermoproteus tenax (strain ATCC 35583 / DSM 2078 / JCM 9277 / NBRC 100435 / Kra 1)</name>
    <dbReference type="NCBI Taxonomy" id="768679"/>
    <lineage>
        <taxon>Archaea</taxon>
        <taxon>Thermoproteota</taxon>
        <taxon>Thermoprotei</taxon>
        <taxon>Thermoproteales</taxon>
        <taxon>Thermoproteaceae</taxon>
        <taxon>Thermoproteus</taxon>
    </lineage>
</organism>
<dbReference type="Proteomes" id="UP000002654">
    <property type="component" value="Chromosome"/>
</dbReference>
<dbReference type="eggNOG" id="arCOG03694">
    <property type="taxonomic scope" value="Archaea"/>
</dbReference>
<dbReference type="Pfam" id="PF11755">
    <property type="entry name" value="DUF3311"/>
    <property type="match status" value="1"/>
</dbReference>
<dbReference type="InterPro" id="IPR021741">
    <property type="entry name" value="DUF3311"/>
</dbReference>
<dbReference type="STRING" id="768679.TTX_0844"/>
<dbReference type="EMBL" id="FN869859">
    <property type="protein sequence ID" value="CCC81499.1"/>
    <property type="molecule type" value="Genomic_DNA"/>
</dbReference>
<name>G4RPK4_THETK</name>
<keyword evidence="1" id="KW-0472">Membrane</keyword>
<dbReference type="HOGENOM" id="CLU_183045_1_1_2"/>